<organism evidence="2 3">
    <name type="scientific">Byssothecium circinans</name>
    <dbReference type="NCBI Taxonomy" id="147558"/>
    <lineage>
        <taxon>Eukaryota</taxon>
        <taxon>Fungi</taxon>
        <taxon>Dikarya</taxon>
        <taxon>Ascomycota</taxon>
        <taxon>Pezizomycotina</taxon>
        <taxon>Dothideomycetes</taxon>
        <taxon>Pleosporomycetidae</taxon>
        <taxon>Pleosporales</taxon>
        <taxon>Massarineae</taxon>
        <taxon>Massarinaceae</taxon>
        <taxon>Byssothecium</taxon>
    </lineage>
</organism>
<evidence type="ECO:0000313" key="2">
    <source>
        <dbReference type="EMBL" id="KAF1962715.1"/>
    </source>
</evidence>
<sequence>MLLEAATPTTHCARKVAHNAAMSGPLHHFPRANKILIHGIPIYNLAQRSEVIAEVQAAFETYGVRLITFISDSCVMLALNNDSDVEHAVLASGELHLSNLLVSVSPARRVDPPLGPDTVLLDQPTYAHREEMPVKDNHTAVNAADLDPKPKSEGILSPQVGQPIASNPASGDDKPTATTPVSVDEVIEKATAESVSFTEHYVTPDPTAETSVPVDEEVAKETGPNVEPTGHDMTELHPATDPVPVDEDNKNATGSNLDHFEHPPTTTAVPLDEDAGKTTRSGRELTEDGITEDPSIFTYLDGTSVILRRLAGGKRKASEDDIEIGLNGLKKTKIWCGIVKSVSSGITPLPPRKSPPSTETGIDPRPASLKIGAKATRVDSADKSENSNEKPDAPKAESAVDPRDGEDSDGLLRPPVDLPSFISLEGCLSDLEAEAQAPDTTIPAAAASVRPATDSESQTIEEKVTSIADDANQHDILSSTMADLTLQQADSLADGHAIPSAEEIESETADEPPRIDGLTTTISKLGLIGAEKPAKDDSSELLSVKEQVVSSEHSAQDAALASTIHDVLRTAYPADISTELRDVEHADLESDVLAPVHEVEIDHAQSDALVLTEKKVTTLVVAAPSPPIECPDSPYKRTMYAFPIDEIFRRPNSRIAYPSKEDELPIIANQATLTDDESSLTDNFWSRLVFHPRPSGEYEYAMAQYYHQERVRQDEIYLQRLREENMAKWRAVREGLPDALPNAVEYMPRLPRTPPRPVPWVDETTKNSRMVHACGCALCARVGKWHARPIPSHLG</sequence>
<dbReference type="Proteomes" id="UP000800035">
    <property type="component" value="Unassembled WGS sequence"/>
</dbReference>
<evidence type="ECO:0000256" key="1">
    <source>
        <dbReference type="SAM" id="MobiDB-lite"/>
    </source>
</evidence>
<feature type="compositionally biased region" description="Basic and acidic residues" evidence="1">
    <location>
        <begin position="376"/>
        <end position="405"/>
    </location>
</feature>
<name>A0A6A5UCQ4_9PLEO</name>
<keyword evidence="3" id="KW-1185">Reference proteome</keyword>
<proteinExistence type="predicted"/>
<reference evidence="2" key="1">
    <citation type="journal article" date="2020" name="Stud. Mycol.">
        <title>101 Dothideomycetes genomes: a test case for predicting lifestyles and emergence of pathogens.</title>
        <authorList>
            <person name="Haridas S."/>
            <person name="Albert R."/>
            <person name="Binder M."/>
            <person name="Bloem J."/>
            <person name="Labutti K."/>
            <person name="Salamov A."/>
            <person name="Andreopoulos B."/>
            <person name="Baker S."/>
            <person name="Barry K."/>
            <person name="Bills G."/>
            <person name="Bluhm B."/>
            <person name="Cannon C."/>
            <person name="Castanera R."/>
            <person name="Culley D."/>
            <person name="Daum C."/>
            <person name="Ezra D."/>
            <person name="Gonzalez J."/>
            <person name="Henrissat B."/>
            <person name="Kuo A."/>
            <person name="Liang C."/>
            <person name="Lipzen A."/>
            <person name="Lutzoni F."/>
            <person name="Magnuson J."/>
            <person name="Mondo S."/>
            <person name="Nolan M."/>
            <person name="Ohm R."/>
            <person name="Pangilinan J."/>
            <person name="Park H.-J."/>
            <person name="Ramirez L."/>
            <person name="Alfaro M."/>
            <person name="Sun H."/>
            <person name="Tritt A."/>
            <person name="Yoshinaga Y."/>
            <person name="Zwiers L.-H."/>
            <person name="Turgeon B."/>
            <person name="Goodwin S."/>
            <person name="Spatafora J."/>
            <person name="Crous P."/>
            <person name="Grigoriev I."/>
        </authorList>
    </citation>
    <scope>NUCLEOTIDE SEQUENCE</scope>
    <source>
        <strain evidence="2">CBS 675.92</strain>
    </source>
</reference>
<dbReference type="EMBL" id="ML976978">
    <property type="protein sequence ID" value="KAF1962715.1"/>
    <property type="molecule type" value="Genomic_DNA"/>
</dbReference>
<dbReference type="AlphaFoldDB" id="A0A6A5UCQ4"/>
<feature type="region of interest" description="Disordered" evidence="1">
    <location>
        <begin position="142"/>
        <end position="180"/>
    </location>
</feature>
<accession>A0A6A5UCQ4</accession>
<protein>
    <submittedName>
        <fullName evidence="2">Uncharacterized protein</fullName>
    </submittedName>
</protein>
<feature type="region of interest" description="Disordered" evidence="1">
    <location>
        <begin position="254"/>
        <end position="284"/>
    </location>
</feature>
<feature type="compositionally biased region" description="Basic and acidic residues" evidence="1">
    <location>
        <begin position="274"/>
        <end position="284"/>
    </location>
</feature>
<feature type="region of interest" description="Disordered" evidence="1">
    <location>
        <begin position="345"/>
        <end position="416"/>
    </location>
</feature>
<feature type="region of interest" description="Disordered" evidence="1">
    <location>
        <begin position="203"/>
        <end position="236"/>
    </location>
</feature>
<gene>
    <name evidence="2" type="ORF">CC80DRAFT_499053</name>
</gene>
<evidence type="ECO:0000313" key="3">
    <source>
        <dbReference type="Proteomes" id="UP000800035"/>
    </source>
</evidence>